<keyword evidence="3" id="KW-1185">Reference proteome</keyword>
<accession>A0A6A9V1R5</accession>
<evidence type="ECO:0000259" key="1">
    <source>
        <dbReference type="Pfam" id="PF04734"/>
    </source>
</evidence>
<evidence type="ECO:0000313" key="3">
    <source>
        <dbReference type="Proteomes" id="UP000435304"/>
    </source>
</evidence>
<feature type="domain" description="Neutral/alkaline non-lysosomal ceramidase N-terminal" evidence="1">
    <location>
        <begin position="21"/>
        <end position="192"/>
    </location>
</feature>
<dbReference type="InterPro" id="IPR031329">
    <property type="entry name" value="NEUT/ALK_ceramidase_N"/>
</dbReference>
<dbReference type="RefSeq" id="WP_156611782.1">
    <property type="nucleotide sequence ID" value="NZ_WPCU01000010.1"/>
</dbReference>
<dbReference type="AlphaFoldDB" id="A0A6A9V1R5"/>
<organism evidence="2 3">
    <name type="scientific">Auraticoccus cholistanensis</name>
    <dbReference type="NCBI Taxonomy" id="2656650"/>
    <lineage>
        <taxon>Bacteria</taxon>
        <taxon>Bacillati</taxon>
        <taxon>Actinomycetota</taxon>
        <taxon>Actinomycetes</taxon>
        <taxon>Propionibacteriales</taxon>
        <taxon>Propionibacteriaceae</taxon>
        <taxon>Auraticoccus</taxon>
    </lineage>
</organism>
<dbReference type="Pfam" id="PF04734">
    <property type="entry name" value="Ceramidase_alk"/>
    <property type="match status" value="1"/>
</dbReference>
<proteinExistence type="predicted"/>
<protein>
    <submittedName>
        <fullName evidence="2">Alkaline ceramidase</fullName>
    </submittedName>
</protein>
<reference evidence="2 3" key="1">
    <citation type="submission" date="2019-12" db="EMBL/GenBank/DDBJ databases">
        <title>Auraticoccus cholistani sp. nov., an actinomycete isolated from soil of Cholistan desert.</title>
        <authorList>
            <person name="Cheema M.T."/>
        </authorList>
    </citation>
    <scope>NUCLEOTIDE SEQUENCE [LARGE SCALE GENOMIC DNA]</scope>
    <source>
        <strain evidence="2 3">F435</strain>
    </source>
</reference>
<dbReference type="EMBL" id="WPCU01000010">
    <property type="protein sequence ID" value="MVA77530.1"/>
    <property type="molecule type" value="Genomic_DNA"/>
</dbReference>
<evidence type="ECO:0000313" key="2">
    <source>
        <dbReference type="EMBL" id="MVA77530.1"/>
    </source>
</evidence>
<name>A0A6A9V1R5_9ACTN</name>
<sequence>MGPHELAVGVGVAELELPDPVRMVGYAARTEPSTGTHDPLTARALDLTDAVLVVLDVCGLTAATCRRVAEQVRPDDPGAVHLLTTHTHAGPECTPGRLGGCRPEVEQALVEAAVTACRRAAAARVPCTLHRGSARGAGVARNRRHPDREVDPPVDVLRCTDADGRVRAVLVGYACHPVVLDASNRQLSADFVHGLRTEVEEALPGAVAVFATGCAGDLNDGHPAEASYTTEPDPARGFAAAEEIGRRLGRLAVAAPTRPLSSPVVTVRRGEVELELQQLEDAAVSADVERWRRRARQAPAGERALLASWIDWAEHRVPADRYTVPVALLGLGDLSLALLPGEPFWRTAEELTAALPGDVVVLGYADDCPGYLPTREEYQHGGYEVADAHRYYGMPAPFAPGSAERLVASVVSLAASPTWLGTAPP</sequence>
<dbReference type="Proteomes" id="UP000435304">
    <property type="component" value="Unassembled WGS sequence"/>
</dbReference>
<comment type="caution">
    <text evidence="2">The sequence shown here is derived from an EMBL/GenBank/DDBJ whole genome shotgun (WGS) entry which is preliminary data.</text>
</comment>
<gene>
    <name evidence="2" type="ORF">GC722_16120</name>
</gene>